<dbReference type="AlphaFoldDB" id="A0A0B2UJS8"/>
<name>A0A0B2UJS8_9MICR</name>
<dbReference type="OrthoDB" id="2193761at2759"/>
<proteinExistence type="predicted"/>
<evidence type="ECO:0000313" key="1">
    <source>
        <dbReference type="EMBL" id="KHN69509.1"/>
    </source>
</evidence>
<gene>
    <name evidence="1" type="ORF">M896_060070</name>
</gene>
<organism evidence="1 2">
    <name type="scientific">Ordospora colligata OC4</name>
    <dbReference type="NCBI Taxonomy" id="1354746"/>
    <lineage>
        <taxon>Eukaryota</taxon>
        <taxon>Fungi</taxon>
        <taxon>Fungi incertae sedis</taxon>
        <taxon>Microsporidia</taxon>
        <taxon>Ordosporidae</taxon>
        <taxon>Ordospora</taxon>
    </lineage>
</organism>
<dbReference type="Proteomes" id="UP000031056">
    <property type="component" value="Unassembled WGS sequence"/>
</dbReference>
<protein>
    <submittedName>
        <fullName evidence="1">Uncharacterized protein</fullName>
    </submittedName>
</protein>
<reference evidence="1 2" key="1">
    <citation type="journal article" date="2014" name="MBio">
        <title>The Ordospora colligata genome; evolution of extreme reduction in microsporidia and host-to-parasite horizontal gene transfer.</title>
        <authorList>
            <person name="Pombert J.-F."/>
            <person name="Haag K.L."/>
            <person name="Beidas S."/>
            <person name="Ebert D."/>
            <person name="Keeling P.J."/>
        </authorList>
    </citation>
    <scope>NUCLEOTIDE SEQUENCE [LARGE SCALE GENOMIC DNA]</scope>
    <source>
        <strain evidence="1 2">OC4</strain>
    </source>
</reference>
<dbReference type="RefSeq" id="XP_014563551.1">
    <property type="nucleotide sequence ID" value="XM_014708065.1"/>
</dbReference>
<dbReference type="InParanoid" id="A0A0B2UJS8"/>
<accession>A0A0B2UJS8</accession>
<evidence type="ECO:0000313" key="2">
    <source>
        <dbReference type="Proteomes" id="UP000031056"/>
    </source>
</evidence>
<dbReference type="HOGENOM" id="CLU_1992611_0_0_1"/>
<dbReference type="GeneID" id="26261878"/>
<dbReference type="EMBL" id="JOKQ01000006">
    <property type="protein sequence ID" value="KHN69509.1"/>
    <property type="molecule type" value="Genomic_DNA"/>
</dbReference>
<dbReference type="VEuPathDB" id="MicrosporidiaDB:M896_060070"/>
<keyword evidence="2" id="KW-1185">Reference proteome</keyword>
<comment type="caution">
    <text evidence="1">The sequence shown here is derived from an EMBL/GenBank/DDBJ whole genome shotgun (WGS) entry which is preliminary data.</text>
</comment>
<sequence length="128" mass="14497">MLCEVTLEVFEETSLRAQKTLDAIKRISLNEVQKIPSMVKTHNNDNSSTKSFEAIKESLHKIIQADNEIENELKELAVFLNIQSAAARAEVDDFKEIVSKTGLKSRLDNISYLLSNGFGFEDFESDDR</sequence>